<feature type="binding site" evidence="4">
    <location>
        <position position="344"/>
    </location>
    <ligand>
        <name>Mn(2+)</name>
        <dbReference type="ChEBI" id="CHEBI:29035"/>
        <label>1</label>
    </ligand>
</feature>
<accession>A0ABW3ZMK9</accession>
<dbReference type="RefSeq" id="WP_386805874.1">
    <property type="nucleotide sequence ID" value="NZ_JBHTMU010000044.1"/>
</dbReference>
<protein>
    <recommendedName>
        <fullName evidence="4 5">Phosphopentomutase</fullName>
        <ecNumber evidence="4 5">5.4.2.7</ecNumber>
    </recommendedName>
    <alternativeName>
        <fullName evidence="4">Phosphodeoxyribomutase</fullName>
    </alternativeName>
</protein>
<dbReference type="InterPro" id="IPR017850">
    <property type="entry name" value="Alkaline_phosphatase_core_sf"/>
</dbReference>
<comment type="catalytic activity">
    <reaction evidence="4">
        <text>alpha-D-ribose 1-phosphate = D-ribose 5-phosphate</text>
        <dbReference type="Rhea" id="RHEA:18793"/>
        <dbReference type="ChEBI" id="CHEBI:57720"/>
        <dbReference type="ChEBI" id="CHEBI:78346"/>
        <dbReference type="EC" id="5.4.2.7"/>
    </reaction>
</comment>
<keyword evidence="2 4" id="KW-0479">Metal-binding</keyword>
<dbReference type="GO" id="GO:0008973">
    <property type="term" value="F:phosphopentomutase activity"/>
    <property type="evidence" value="ECO:0007669"/>
    <property type="project" value="UniProtKB-EC"/>
</dbReference>
<reference evidence="8" key="1">
    <citation type="journal article" date="2019" name="Int. J. Syst. Evol. Microbiol.">
        <title>The Global Catalogue of Microorganisms (GCM) 10K type strain sequencing project: providing services to taxonomists for standard genome sequencing and annotation.</title>
        <authorList>
            <consortium name="The Broad Institute Genomics Platform"/>
            <consortium name="The Broad Institute Genome Sequencing Center for Infectious Disease"/>
            <person name="Wu L."/>
            <person name="Ma J."/>
        </authorList>
    </citation>
    <scope>NUCLEOTIDE SEQUENCE [LARGE SCALE GENOMIC DNA]</scope>
    <source>
        <strain evidence="8">CCUG 62953</strain>
    </source>
</reference>
<feature type="binding site" evidence="4">
    <location>
        <position position="303"/>
    </location>
    <ligand>
        <name>Mn(2+)</name>
        <dbReference type="ChEBI" id="CHEBI:29035"/>
        <label>2</label>
    </ligand>
</feature>
<feature type="binding site" evidence="4">
    <location>
        <position position="308"/>
    </location>
    <ligand>
        <name>Mn(2+)</name>
        <dbReference type="ChEBI" id="CHEBI:29035"/>
        <label>2</label>
    </ligand>
</feature>
<dbReference type="PIRSF" id="PIRSF001491">
    <property type="entry name" value="Ppentomutase"/>
    <property type="match status" value="1"/>
</dbReference>
<dbReference type="PANTHER" id="PTHR21110:SF0">
    <property type="entry name" value="PHOSPHOPENTOMUTASE"/>
    <property type="match status" value="1"/>
</dbReference>
<comment type="similarity">
    <text evidence="1 4">Belongs to the phosphopentomutase family.</text>
</comment>
<evidence type="ECO:0000256" key="2">
    <source>
        <dbReference type="ARBA" id="ARBA00022723"/>
    </source>
</evidence>
<name>A0ABW3ZMK9_9RHOB</name>
<sequence>MSRAFLVVMDSVGIGGAPDAAAFFNDGTPDTGANTLGHIARACAEGRAEEGRSGPLAVPHMRALGLGAALELASGEDLLAGPEPAGLWGAATEVSRGKDTPSGHWELAGLPVPWDWHYFPDAVPAFPEELRVAVRAAAGTEGLLAECHGSGTVMLDRFGEAHLQTGWPICYTSADSVFQIAAHEDRFGLDRLLTLCETVAPILHQMKVGRVIARPFVGAPGAFRRTKNRRDYAIAPPKPVLTDWVQGAGGRVIGVGKISDIFSATGIDESRTGTDEELMAHLESLVDEAPDGALVFANFVEFDSLWGHRRDLSGYARALEWFDRGIGALLPRLRDCDLLCLTADHGNDPTWIGTDHTRERVPVLMAGRGAGALGQIGFSDVAASVAAHLGVTNAGAGRSVL</sequence>
<evidence type="ECO:0000256" key="5">
    <source>
        <dbReference type="NCBIfam" id="TIGR01696"/>
    </source>
</evidence>
<dbReference type="EMBL" id="JBHTMU010000044">
    <property type="protein sequence ID" value="MFD1344289.1"/>
    <property type="molecule type" value="Genomic_DNA"/>
</dbReference>
<evidence type="ECO:0000259" key="6">
    <source>
        <dbReference type="Pfam" id="PF01676"/>
    </source>
</evidence>
<dbReference type="Pfam" id="PF01676">
    <property type="entry name" value="Metalloenzyme"/>
    <property type="match status" value="1"/>
</dbReference>
<dbReference type="EC" id="5.4.2.7" evidence="4 5"/>
<dbReference type="Gene3D" id="3.30.70.1250">
    <property type="entry name" value="Phosphopentomutase"/>
    <property type="match status" value="1"/>
</dbReference>
<dbReference type="SUPFAM" id="SSF53649">
    <property type="entry name" value="Alkaline phosphatase-like"/>
    <property type="match status" value="1"/>
</dbReference>
<keyword evidence="3 4" id="KW-0464">Manganese</keyword>
<keyword evidence="4" id="KW-0963">Cytoplasm</keyword>
<keyword evidence="4 7" id="KW-0413">Isomerase</keyword>
<dbReference type="HAMAP" id="MF_00740">
    <property type="entry name" value="Phosphopentomut"/>
    <property type="match status" value="1"/>
</dbReference>
<dbReference type="PANTHER" id="PTHR21110">
    <property type="entry name" value="PHOSPHOPENTOMUTASE"/>
    <property type="match status" value="1"/>
</dbReference>
<evidence type="ECO:0000256" key="3">
    <source>
        <dbReference type="ARBA" id="ARBA00023211"/>
    </source>
</evidence>
<proteinExistence type="inferred from homology"/>
<dbReference type="Proteomes" id="UP001597135">
    <property type="component" value="Unassembled WGS sequence"/>
</dbReference>
<comment type="subcellular location">
    <subcellularLocation>
        <location evidence="4">Cytoplasm</location>
    </subcellularLocation>
</comment>
<dbReference type="NCBIfam" id="TIGR01696">
    <property type="entry name" value="deoB"/>
    <property type="match status" value="1"/>
</dbReference>
<feature type="binding site" evidence="4">
    <location>
        <position position="345"/>
    </location>
    <ligand>
        <name>Mn(2+)</name>
        <dbReference type="ChEBI" id="CHEBI:29035"/>
        <label>1</label>
    </ligand>
</feature>
<evidence type="ECO:0000313" key="7">
    <source>
        <dbReference type="EMBL" id="MFD1344289.1"/>
    </source>
</evidence>
<gene>
    <name evidence="4" type="primary">deoB</name>
    <name evidence="7" type="ORF">ACFQ4E_17800</name>
</gene>
<dbReference type="InterPro" id="IPR024052">
    <property type="entry name" value="Phosphopentomutase_DeoB_cap_sf"/>
</dbReference>
<dbReference type="InterPro" id="IPR006124">
    <property type="entry name" value="Metalloenzyme"/>
</dbReference>
<evidence type="ECO:0000256" key="1">
    <source>
        <dbReference type="ARBA" id="ARBA00010373"/>
    </source>
</evidence>
<dbReference type="Gene3D" id="3.40.720.10">
    <property type="entry name" value="Alkaline Phosphatase, subunit A"/>
    <property type="match status" value="1"/>
</dbReference>
<evidence type="ECO:0000313" key="8">
    <source>
        <dbReference type="Proteomes" id="UP001597135"/>
    </source>
</evidence>
<feature type="domain" description="Metalloenzyme" evidence="6">
    <location>
        <begin position="3"/>
        <end position="391"/>
    </location>
</feature>
<comment type="cofactor">
    <cofactor evidence="4">
        <name>Mn(2+)</name>
        <dbReference type="ChEBI" id="CHEBI:29035"/>
    </cofactor>
    <text evidence="4">Binds 2 manganese ions.</text>
</comment>
<dbReference type="CDD" id="cd16009">
    <property type="entry name" value="PPM"/>
    <property type="match status" value="1"/>
</dbReference>
<feature type="binding site" evidence="4">
    <location>
        <position position="10"/>
    </location>
    <ligand>
        <name>Mn(2+)</name>
        <dbReference type="ChEBI" id="CHEBI:29035"/>
        <label>1</label>
    </ligand>
</feature>
<evidence type="ECO:0000256" key="4">
    <source>
        <dbReference type="HAMAP-Rule" id="MF_00740"/>
    </source>
</evidence>
<organism evidence="7 8">
    <name type="scientific">Litorisediminicola beolgyonensis</name>
    <dbReference type="NCBI Taxonomy" id="1173614"/>
    <lineage>
        <taxon>Bacteria</taxon>
        <taxon>Pseudomonadati</taxon>
        <taxon>Pseudomonadota</taxon>
        <taxon>Alphaproteobacteria</taxon>
        <taxon>Rhodobacterales</taxon>
        <taxon>Paracoccaceae</taxon>
        <taxon>Litorisediminicola</taxon>
    </lineage>
</organism>
<comment type="function">
    <text evidence="4">Isomerase that catalyzes the conversion of deoxy-ribose 1-phosphate (dRib-1-P) and ribose 1-phosphate (Rib-1-P) to deoxy-ribose 5-phosphate (dRib-5-P) and ribose 5-phosphate (Rib-5-P), respectively.</text>
</comment>
<comment type="catalytic activity">
    <reaction evidence="4">
        <text>2-deoxy-alpha-D-ribose 1-phosphate = 2-deoxy-D-ribose 5-phosphate</text>
        <dbReference type="Rhea" id="RHEA:27658"/>
        <dbReference type="ChEBI" id="CHEBI:57259"/>
        <dbReference type="ChEBI" id="CHEBI:62877"/>
        <dbReference type="EC" id="5.4.2.7"/>
    </reaction>
</comment>
<keyword evidence="8" id="KW-1185">Reference proteome</keyword>
<dbReference type="SUPFAM" id="SSF143856">
    <property type="entry name" value="DeoB insert domain-like"/>
    <property type="match status" value="1"/>
</dbReference>
<dbReference type="NCBIfam" id="NF003766">
    <property type="entry name" value="PRK05362.1"/>
    <property type="match status" value="1"/>
</dbReference>
<comment type="caution">
    <text evidence="7">The sequence shown here is derived from an EMBL/GenBank/DDBJ whole genome shotgun (WGS) entry which is preliminary data.</text>
</comment>
<comment type="pathway">
    <text evidence="4">Carbohydrate degradation; 2-deoxy-D-ribose 1-phosphate degradation; D-glyceraldehyde 3-phosphate and acetaldehyde from 2-deoxy-alpha-D-ribose 1-phosphate: step 1/2.</text>
</comment>
<feature type="binding site" evidence="4">
    <location>
        <position position="356"/>
    </location>
    <ligand>
        <name>Mn(2+)</name>
        <dbReference type="ChEBI" id="CHEBI:29035"/>
        <label>2</label>
    </ligand>
</feature>
<dbReference type="InterPro" id="IPR010045">
    <property type="entry name" value="DeoB"/>
</dbReference>